<name>A0AA38FT79_TAXCH</name>
<reference evidence="2 3" key="1">
    <citation type="journal article" date="2021" name="Nat. Plants">
        <title>The Taxus genome provides insights into paclitaxel biosynthesis.</title>
        <authorList>
            <person name="Xiong X."/>
            <person name="Gou J."/>
            <person name="Liao Q."/>
            <person name="Li Y."/>
            <person name="Zhou Q."/>
            <person name="Bi G."/>
            <person name="Li C."/>
            <person name="Du R."/>
            <person name="Wang X."/>
            <person name="Sun T."/>
            <person name="Guo L."/>
            <person name="Liang H."/>
            <person name="Lu P."/>
            <person name="Wu Y."/>
            <person name="Zhang Z."/>
            <person name="Ro D.K."/>
            <person name="Shang Y."/>
            <person name="Huang S."/>
            <person name="Yan J."/>
        </authorList>
    </citation>
    <scope>NUCLEOTIDE SEQUENCE [LARGE SCALE GENOMIC DNA]</scope>
    <source>
        <strain evidence="2">Ta-2019</strain>
    </source>
</reference>
<gene>
    <name evidence="2" type="ORF">KI387_037542</name>
</gene>
<evidence type="ECO:0000256" key="1">
    <source>
        <dbReference type="SAM" id="MobiDB-lite"/>
    </source>
</evidence>
<dbReference type="OMA" id="CPGSERN"/>
<dbReference type="InterPro" id="IPR039619">
    <property type="entry name" value="MAKR2/5"/>
</dbReference>
<feature type="region of interest" description="Disordered" evidence="1">
    <location>
        <begin position="48"/>
        <end position="77"/>
    </location>
</feature>
<dbReference type="Proteomes" id="UP000824469">
    <property type="component" value="Unassembled WGS sequence"/>
</dbReference>
<evidence type="ECO:0000313" key="2">
    <source>
        <dbReference type="EMBL" id="KAH9309631.1"/>
    </source>
</evidence>
<dbReference type="PANTHER" id="PTHR33929">
    <property type="entry name" value="MEMBRANE-ASSOCIATED KINASE REGULATOR 2-RELATED"/>
    <property type="match status" value="1"/>
</dbReference>
<proteinExistence type="predicted"/>
<feature type="non-terminal residue" evidence="2">
    <location>
        <position position="178"/>
    </location>
</feature>
<dbReference type="EMBL" id="JAHRHJ020000007">
    <property type="protein sequence ID" value="KAH9309631.1"/>
    <property type="molecule type" value="Genomic_DNA"/>
</dbReference>
<comment type="caution">
    <text evidence="2">The sequence shown here is derived from an EMBL/GenBank/DDBJ whole genome shotgun (WGS) entry which is preliminary data.</text>
</comment>
<protein>
    <submittedName>
        <fullName evidence="2">Uncharacterized protein</fullName>
    </submittedName>
</protein>
<dbReference type="PANTHER" id="PTHR33929:SF1">
    <property type="entry name" value="MEMBRANE-ASSOCIATED KINASE REGULATOR 2-RELATED"/>
    <property type="match status" value="1"/>
</dbReference>
<evidence type="ECO:0000313" key="3">
    <source>
        <dbReference type="Proteomes" id="UP000824469"/>
    </source>
</evidence>
<organism evidence="2 3">
    <name type="scientific">Taxus chinensis</name>
    <name type="common">Chinese yew</name>
    <name type="synonym">Taxus wallichiana var. chinensis</name>
    <dbReference type="NCBI Taxonomy" id="29808"/>
    <lineage>
        <taxon>Eukaryota</taxon>
        <taxon>Viridiplantae</taxon>
        <taxon>Streptophyta</taxon>
        <taxon>Embryophyta</taxon>
        <taxon>Tracheophyta</taxon>
        <taxon>Spermatophyta</taxon>
        <taxon>Pinopsida</taxon>
        <taxon>Pinidae</taxon>
        <taxon>Conifers II</taxon>
        <taxon>Cupressales</taxon>
        <taxon>Taxaceae</taxon>
        <taxon>Taxus</taxon>
    </lineage>
</organism>
<dbReference type="GO" id="GO:0005886">
    <property type="term" value="C:plasma membrane"/>
    <property type="evidence" value="ECO:0007669"/>
    <property type="project" value="InterPro"/>
</dbReference>
<sequence>MARSFSPNSIKPDIPNVEKQKKAFTVKLKVLDVLLVCLFTIDNSRGSKRDQNTNGFQKKTEDSDGNTEQRSDKKRAKKIVQKCVKMIKSRSVKISHMCDKKIKHPAKSGVTNGATNSGVSDSERCQKHLSFFDNLKMAYRNSGKGKISSPNMKPKFPNYISESTMLQRQSDIQAAIAH</sequence>
<accession>A0AA38FT79</accession>
<feature type="compositionally biased region" description="Basic and acidic residues" evidence="1">
    <location>
        <begin position="58"/>
        <end position="71"/>
    </location>
</feature>
<dbReference type="AlphaFoldDB" id="A0AA38FT79"/>
<keyword evidence="3" id="KW-1185">Reference proteome</keyword>